<keyword evidence="5 8" id="KW-0249">Electron transport</keyword>
<dbReference type="InterPro" id="IPR050133">
    <property type="entry name" value="NqrDE/RnfAE_oxidrdctase"/>
</dbReference>
<evidence type="ECO:0000256" key="3">
    <source>
        <dbReference type="ARBA" id="ARBA00022692"/>
    </source>
</evidence>
<keyword evidence="7 8" id="KW-0472">Membrane</keyword>
<evidence type="ECO:0000313" key="9">
    <source>
        <dbReference type="EMBL" id="MBN1571992.1"/>
    </source>
</evidence>
<dbReference type="GO" id="GO:0012505">
    <property type="term" value="C:endomembrane system"/>
    <property type="evidence" value="ECO:0007669"/>
    <property type="project" value="UniProtKB-SubCell"/>
</dbReference>
<accession>A0A9D8KDA9</accession>
<evidence type="ECO:0000256" key="6">
    <source>
        <dbReference type="ARBA" id="ARBA00022989"/>
    </source>
</evidence>
<keyword evidence="4 8" id="KW-1278">Translocase</keyword>
<organism evidence="9 10">
    <name type="scientific">Candidatus Zymogenus saltonus</name>
    <dbReference type="NCBI Taxonomy" id="2844893"/>
    <lineage>
        <taxon>Bacteria</taxon>
        <taxon>Deltaproteobacteria</taxon>
        <taxon>Candidatus Zymogenia</taxon>
        <taxon>Candidatus Zymogeniales</taxon>
        <taxon>Candidatus Zymogenaceae</taxon>
        <taxon>Candidatus Zymogenus</taxon>
    </lineage>
</organism>
<dbReference type="PANTHER" id="PTHR30335:SF0">
    <property type="entry name" value="ION-TRANSLOCATING OXIDOREDUCTASE COMPLEX SUBUNIT A"/>
    <property type="match status" value="1"/>
</dbReference>
<dbReference type="Proteomes" id="UP000809273">
    <property type="component" value="Unassembled WGS sequence"/>
</dbReference>
<feature type="transmembrane region" description="Helical" evidence="8">
    <location>
        <begin position="134"/>
        <end position="154"/>
    </location>
</feature>
<dbReference type="EC" id="7.-.-.-" evidence="8"/>
<sequence>MEKLLLLIISAVLVNNFVLARFLGICPFLGVSKKTETAIGMGMAVIFVMSIASLVTWILQYYILTPYNIQYLQTIVFILVIASLVQLVEMIIQKVSPVLYQALGIFLPLITTNCAVLGVAVLNIQKGYSFWESVIFGVGASLGFALALILFAGIRERLDLADVPKPLRGTAIALVTAGLLSLAFMGFAGLVK</sequence>
<comment type="subcellular location">
    <subcellularLocation>
        <location evidence="8">Cell membrane</location>
        <topology evidence="8">Multi-pass membrane protein</topology>
    </subcellularLocation>
    <subcellularLocation>
        <location evidence="1">Endomembrane system</location>
        <topology evidence="1">Multi-pass membrane protein</topology>
    </subcellularLocation>
</comment>
<dbReference type="EMBL" id="JAFGIX010000010">
    <property type="protein sequence ID" value="MBN1571992.1"/>
    <property type="molecule type" value="Genomic_DNA"/>
</dbReference>
<dbReference type="GO" id="GO:0005886">
    <property type="term" value="C:plasma membrane"/>
    <property type="evidence" value="ECO:0007669"/>
    <property type="project" value="UniProtKB-SubCell"/>
</dbReference>
<dbReference type="Pfam" id="PF02508">
    <property type="entry name" value="Rnf-Nqr"/>
    <property type="match status" value="1"/>
</dbReference>
<dbReference type="AlphaFoldDB" id="A0A9D8KDA9"/>
<feature type="transmembrane region" description="Helical" evidence="8">
    <location>
        <begin position="38"/>
        <end position="59"/>
    </location>
</feature>
<dbReference type="NCBIfam" id="TIGR01943">
    <property type="entry name" value="rnfA"/>
    <property type="match status" value="1"/>
</dbReference>
<proteinExistence type="inferred from homology"/>
<dbReference type="PIRSF" id="PIRSF006102">
    <property type="entry name" value="NQR_DE"/>
    <property type="match status" value="1"/>
</dbReference>
<dbReference type="InterPro" id="IPR011293">
    <property type="entry name" value="Ion_transpt_RnfA/RsxA"/>
</dbReference>
<evidence type="ECO:0000256" key="7">
    <source>
        <dbReference type="ARBA" id="ARBA00023136"/>
    </source>
</evidence>
<feature type="transmembrane region" description="Helical" evidence="8">
    <location>
        <begin position="98"/>
        <end position="122"/>
    </location>
</feature>
<name>A0A9D8KDA9_9DELT</name>
<comment type="caution">
    <text evidence="8">Lacks conserved residue(s) required for the propagation of feature annotation.</text>
</comment>
<reference evidence="9" key="1">
    <citation type="journal article" date="2021" name="Environ. Microbiol.">
        <title>Genomic characterization of three novel Desulfobacterota classes expand the metabolic and phylogenetic diversity of the phylum.</title>
        <authorList>
            <person name="Murphy C.L."/>
            <person name="Biggerstaff J."/>
            <person name="Eichhorn A."/>
            <person name="Ewing E."/>
            <person name="Shahan R."/>
            <person name="Soriano D."/>
            <person name="Stewart S."/>
            <person name="VanMol K."/>
            <person name="Walker R."/>
            <person name="Walters P."/>
            <person name="Elshahed M.S."/>
            <person name="Youssef N.H."/>
        </authorList>
    </citation>
    <scope>NUCLEOTIDE SEQUENCE</scope>
    <source>
        <strain evidence="9">Zod_Metabat.24</strain>
    </source>
</reference>
<comment type="caution">
    <text evidence="9">The sequence shown here is derived from an EMBL/GenBank/DDBJ whole genome shotgun (WGS) entry which is preliminary data.</text>
</comment>
<keyword evidence="6 8" id="KW-1133">Transmembrane helix</keyword>
<dbReference type="HAMAP" id="MF_00459">
    <property type="entry name" value="RsxA_RnfA"/>
    <property type="match status" value="1"/>
</dbReference>
<evidence type="ECO:0000256" key="1">
    <source>
        <dbReference type="ARBA" id="ARBA00004127"/>
    </source>
</evidence>
<dbReference type="GO" id="GO:0022900">
    <property type="term" value="P:electron transport chain"/>
    <property type="evidence" value="ECO:0007669"/>
    <property type="project" value="UniProtKB-UniRule"/>
</dbReference>
<protein>
    <recommendedName>
        <fullName evidence="8">Ion-translocating oxidoreductase complex subunit A</fullName>
        <ecNumber evidence="8">7.-.-.-</ecNumber>
    </recommendedName>
    <alternativeName>
        <fullName evidence="8">Rnf electron transport complex subunit A</fullName>
    </alternativeName>
</protein>
<dbReference type="NCBIfam" id="NF003481">
    <property type="entry name" value="PRK05151.1"/>
    <property type="match status" value="1"/>
</dbReference>
<gene>
    <name evidence="9" type="primary">rsxA</name>
    <name evidence="8" type="synonym">rnfA</name>
    <name evidence="9" type="ORF">JW984_02220</name>
</gene>
<feature type="transmembrane region" description="Helical" evidence="8">
    <location>
        <begin position="166"/>
        <end position="191"/>
    </location>
</feature>
<evidence type="ECO:0000256" key="5">
    <source>
        <dbReference type="ARBA" id="ARBA00022982"/>
    </source>
</evidence>
<comment type="similarity">
    <text evidence="8">Belongs to the NqrDE/RnfAE family.</text>
</comment>
<comment type="function">
    <text evidence="8">Part of a membrane-bound complex that couples electron transfer with translocation of ions across the membrane.</text>
</comment>
<keyword evidence="2 8" id="KW-0813">Transport</keyword>
<reference evidence="9" key="2">
    <citation type="submission" date="2021-01" db="EMBL/GenBank/DDBJ databases">
        <authorList>
            <person name="Hahn C.R."/>
            <person name="Youssef N.H."/>
            <person name="Elshahed M."/>
        </authorList>
    </citation>
    <scope>NUCLEOTIDE SEQUENCE</scope>
    <source>
        <strain evidence="9">Zod_Metabat.24</strain>
    </source>
</reference>
<keyword evidence="8" id="KW-1003">Cell membrane</keyword>
<evidence type="ECO:0000256" key="4">
    <source>
        <dbReference type="ARBA" id="ARBA00022967"/>
    </source>
</evidence>
<feature type="transmembrane region" description="Helical" evidence="8">
    <location>
        <begin position="71"/>
        <end position="92"/>
    </location>
</feature>
<evidence type="ECO:0000313" key="10">
    <source>
        <dbReference type="Proteomes" id="UP000809273"/>
    </source>
</evidence>
<keyword evidence="3 8" id="KW-0812">Transmembrane</keyword>
<evidence type="ECO:0000256" key="2">
    <source>
        <dbReference type="ARBA" id="ARBA00022448"/>
    </source>
</evidence>
<dbReference type="InterPro" id="IPR003667">
    <property type="entry name" value="NqrDE/RnfAE"/>
</dbReference>
<dbReference type="PANTHER" id="PTHR30335">
    <property type="entry name" value="INTEGRAL MEMBRANE PROTEIN OF SOXR-REDUCING COMPLEX"/>
    <property type="match status" value="1"/>
</dbReference>
<evidence type="ECO:0000256" key="8">
    <source>
        <dbReference type="HAMAP-Rule" id="MF_00459"/>
    </source>
</evidence>
<comment type="subunit">
    <text evidence="8">The complex is composed of six subunits: RnfA, RnfB, RnfC, RnfD, RnfE and RnfG.</text>
</comment>